<protein>
    <submittedName>
        <fullName evidence="4 5">Enoyl-CoA hydratase</fullName>
    </submittedName>
</protein>
<evidence type="ECO:0000313" key="4">
    <source>
        <dbReference type="EMBL" id="AAM86264.1"/>
    </source>
</evidence>
<dbReference type="EMBL" id="AE009952">
    <property type="protein sequence ID" value="AAM86264.1"/>
    <property type="molecule type" value="Genomic_DNA"/>
</dbReference>
<accession>Q74VG0</accession>
<dbReference type="Pfam" id="PF00378">
    <property type="entry name" value="ECH_1"/>
    <property type="match status" value="1"/>
</dbReference>
<dbReference type="InterPro" id="IPR052377">
    <property type="entry name" value="Mitochondrial_ECH-domain"/>
</dbReference>
<dbReference type="Proteomes" id="UP000002490">
    <property type="component" value="Chromosome"/>
</dbReference>
<dbReference type="PANTHER" id="PTHR43602">
    <property type="match status" value="1"/>
</dbReference>
<dbReference type="EnsemblBacteria" id="AAS61592">
    <property type="protein sequence ID" value="AAS61592"/>
    <property type="gene ID" value="YP_1350"/>
</dbReference>
<dbReference type="HOGENOM" id="CLU_009834_7_3_6"/>
<dbReference type="CDD" id="cd06558">
    <property type="entry name" value="crotonase-like"/>
    <property type="match status" value="1"/>
</dbReference>
<accession>Q8CWH1</accession>
<proteinExistence type="predicted"/>
<reference evidence="5" key="4">
    <citation type="submission" date="2016-05" db="EMBL/GenBank/DDBJ databases">
        <title>Reannotation of Yersinia pestis strain 91001 based on omics data.</title>
        <authorList>
            <person name="Yiqing M."/>
        </authorList>
    </citation>
    <scope>NUCLEOTIDE SEQUENCE</scope>
    <source>
        <strain evidence="5">91001</strain>
    </source>
</reference>
<dbReference type="Gene3D" id="3.90.226.10">
    <property type="entry name" value="2-enoyl-CoA Hydratase, Chain A, domain 1"/>
    <property type="match status" value="1"/>
</dbReference>
<name>Q8CWH1_YERPE</name>
<keyword evidence="3" id="KW-0443">Lipid metabolism</keyword>
<evidence type="ECO:0000313" key="5">
    <source>
        <dbReference type="EMBL" id="AAS61592.1"/>
    </source>
</evidence>
<dbReference type="DNASU" id="1147658"/>
<dbReference type="InterPro" id="IPR029045">
    <property type="entry name" value="ClpP/crotonase-like_dom_sf"/>
</dbReference>
<dbReference type="PANTHER" id="PTHR43602:SF1">
    <property type="entry name" value="ENOYL-COA HYDRATASE DOMAIN-CONTAINING PROTEIN 3, MITOCHONDRIAL"/>
    <property type="match status" value="1"/>
</dbReference>
<evidence type="ECO:0000313" key="6">
    <source>
        <dbReference type="Proteomes" id="UP000001019"/>
    </source>
</evidence>
<keyword evidence="2" id="KW-0809">Transit peptide</keyword>
<dbReference type="InterPro" id="IPR001753">
    <property type="entry name" value="Enoyl-CoA_hydra/iso"/>
</dbReference>
<evidence type="ECO:0000256" key="2">
    <source>
        <dbReference type="ARBA" id="ARBA00022946"/>
    </source>
</evidence>
<dbReference type="GO" id="GO:0006631">
    <property type="term" value="P:fatty acid metabolic process"/>
    <property type="evidence" value="ECO:0007669"/>
    <property type="project" value="UniProtKB-KW"/>
</dbReference>
<gene>
    <name evidence="5" type="primary">caiD1</name>
    <name evidence="4" type="ordered locus">y2711</name>
    <name evidence="5" type="ordered locus">YP_1350</name>
</gene>
<keyword evidence="1" id="KW-0276">Fatty acid metabolism</keyword>
<evidence type="ECO:0000256" key="3">
    <source>
        <dbReference type="ARBA" id="ARBA00023098"/>
    </source>
</evidence>
<reference evidence="4 7" key="1">
    <citation type="journal article" date="2002" name="J. Bacteriol.">
        <title>Genome sequence of Yersinia pestis KIM.</title>
        <authorList>
            <person name="Deng W."/>
            <person name="Burland V."/>
            <person name="Plunkett G.III."/>
            <person name="Boutin A."/>
            <person name="Mayhew G.F."/>
            <person name="Liss P."/>
            <person name="Perna N.T."/>
            <person name="Rose D.J."/>
            <person name="Mau B."/>
            <person name="Zhou S."/>
            <person name="Schwartz D.C."/>
            <person name="Fetherston J.D."/>
            <person name="Lindler L.E."/>
            <person name="Brubaker R.R."/>
            <person name="Plana G.V."/>
            <person name="Straley S.C."/>
            <person name="McDonough K.A."/>
            <person name="Nilles M.L."/>
            <person name="Matson J.S."/>
            <person name="Blattner F.R."/>
            <person name="Perry R.D."/>
        </authorList>
    </citation>
    <scope>NUCLEOTIDE SEQUENCE [LARGE SCALE GENOMIC DNA]</scope>
    <source>
        <strain evidence="4">KIM</strain>
        <strain evidence="7">KIM10+ / Biovar Mediaevalis</strain>
    </source>
</reference>
<dbReference type="KEGG" id="ypm:YP_1350"/>
<dbReference type="KEGG" id="ypk:y2711"/>
<dbReference type="Proteomes" id="UP000001019">
    <property type="component" value="Chromosome"/>
</dbReference>
<reference evidence="5" key="2">
    <citation type="submission" date="2003-04" db="EMBL/GenBank/DDBJ databases">
        <authorList>
            <person name="Song Y."/>
            <person name="Tong Z."/>
            <person name="Wang L."/>
            <person name="Han Y."/>
            <person name="Zhang J."/>
            <person name="Pei D."/>
            <person name="Wang J."/>
            <person name="Zhou D."/>
            <person name="Han Y."/>
            <person name="Pang X."/>
            <person name="Zhai J."/>
            <person name="Chen F."/>
            <person name="Qin H."/>
            <person name="Wang J."/>
            <person name="Li S."/>
            <person name="Guo Z."/>
            <person name="Ye C."/>
            <person name="Du Z."/>
            <person name="Lin W."/>
            <person name="Wang J."/>
            <person name="Yu J."/>
            <person name="Yang H."/>
            <person name="Wang J."/>
            <person name="Huang P."/>
            <person name="Yang R."/>
        </authorList>
    </citation>
    <scope>NUCLEOTIDE SEQUENCE</scope>
    <source>
        <strain evidence="5">91001</strain>
    </source>
</reference>
<dbReference type="EMBL" id="AE017042">
    <property type="protein sequence ID" value="AAS61592.1"/>
    <property type="molecule type" value="Genomic_DNA"/>
</dbReference>
<dbReference type="GO" id="GO:0003824">
    <property type="term" value="F:catalytic activity"/>
    <property type="evidence" value="ECO:0007669"/>
    <property type="project" value="UniProtKB-ARBA"/>
</dbReference>
<evidence type="ECO:0000313" key="7">
    <source>
        <dbReference type="Proteomes" id="UP000002490"/>
    </source>
</evidence>
<evidence type="ECO:0000256" key="1">
    <source>
        <dbReference type="ARBA" id="ARBA00022832"/>
    </source>
</evidence>
<reference evidence="6" key="3">
    <citation type="journal article" date="2004" name="DNA Res.">
        <title>Complete genome sequence of Yersinia pestis strain 91001, an isolate avirulent to humans.</title>
        <authorList>
            <person name="Song Y."/>
            <person name="Tong Z."/>
            <person name="Wang J."/>
            <person name="Wang L."/>
            <person name="Guo Z."/>
            <person name="Han Y."/>
            <person name="Zhang J."/>
            <person name="Pei D."/>
            <person name="Zhou D."/>
            <person name="Qin H."/>
            <person name="Pang X."/>
            <person name="Han Y."/>
            <person name="Zhai J."/>
            <person name="Li M."/>
            <person name="Cui B."/>
            <person name="Qi Z."/>
            <person name="Jin L."/>
            <person name="Dai R."/>
            <person name="Chen F."/>
            <person name="Li S."/>
            <person name="Ye C."/>
            <person name="Du Z."/>
            <person name="Lin W."/>
            <person name="Wang J."/>
            <person name="Yu J."/>
            <person name="Yang H."/>
            <person name="Wang J."/>
            <person name="Huang P."/>
            <person name="Yang R."/>
        </authorList>
    </citation>
    <scope>NUCLEOTIDE SEQUENCE [LARGE SCALE GENOMIC DNA]</scope>
    <source>
        <strain evidence="6">91001 / Biovar Mediaevalis</strain>
    </source>
</reference>
<organism evidence="4 7">
    <name type="scientific">Yersinia pestis</name>
    <dbReference type="NCBI Taxonomy" id="632"/>
    <lineage>
        <taxon>Bacteria</taxon>
        <taxon>Pseudomonadati</taxon>
        <taxon>Pseudomonadota</taxon>
        <taxon>Gammaproteobacteria</taxon>
        <taxon>Enterobacterales</taxon>
        <taxon>Yersiniaceae</taxon>
        <taxon>Yersinia</taxon>
    </lineage>
</organism>
<dbReference type="AlphaFoldDB" id="Q8CWH1"/>
<dbReference type="SUPFAM" id="SSF52096">
    <property type="entry name" value="ClpP/crotonase"/>
    <property type="match status" value="1"/>
</dbReference>
<sequence length="256" mass="28831">MGSLFLSVSITTYGVIAMHEYVTVPIKFSPDSLADFENRFISALNDERYKVIVLIGGPTYFSMGMDLTYISTHYDADFVSQFCHILKMVRNSHKPVLAKVEGNVIAGGLALLSVVDFILSSDSASFSLPEVTFGITPTIAMSCLLERIRPHHLKYFVWSSSVISAKQALKWGLIDQINTLENLDQDIQVISNKLSRIPKSAIRESKLLLAEQYSFEESLDLGSHLLVERLNDAQTIEKIRHYLEDIKLFNDEYADD</sequence>